<dbReference type="Proteomes" id="UP001176941">
    <property type="component" value="Chromosome 26"/>
</dbReference>
<evidence type="ECO:0000313" key="1">
    <source>
        <dbReference type="EMBL" id="CAI9166960.1"/>
    </source>
</evidence>
<protein>
    <submittedName>
        <fullName evidence="1">Uncharacterized protein</fullName>
    </submittedName>
</protein>
<name>A0ABN8YZF8_RANTA</name>
<sequence length="86" mass="8904">MRGLVTMSRVLQGDSGAGRAGGGGAPGPLTSRKLQYCLLSKDLAHVRNVESGPRASTGLTPGFCHDVGDVKSGNRSPSVFQFSCLK</sequence>
<accession>A0ABN8YZF8</accession>
<organism evidence="1 2">
    <name type="scientific">Rangifer tarandus platyrhynchus</name>
    <name type="common">Svalbard reindeer</name>
    <dbReference type="NCBI Taxonomy" id="3082113"/>
    <lineage>
        <taxon>Eukaryota</taxon>
        <taxon>Metazoa</taxon>
        <taxon>Chordata</taxon>
        <taxon>Craniata</taxon>
        <taxon>Vertebrata</taxon>
        <taxon>Euteleostomi</taxon>
        <taxon>Mammalia</taxon>
        <taxon>Eutheria</taxon>
        <taxon>Laurasiatheria</taxon>
        <taxon>Artiodactyla</taxon>
        <taxon>Ruminantia</taxon>
        <taxon>Pecora</taxon>
        <taxon>Cervidae</taxon>
        <taxon>Odocoileinae</taxon>
        <taxon>Rangifer</taxon>
    </lineage>
</organism>
<keyword evidence="2" id="KW-1185">Reference proteome</keyword>
<reference evidence="1" key="1">
    <citation type="submission" date="2023-04" db="EMBL/GenBank/DDBJ databases">
        <authorList>
            <consortium name="ELIXIR-Norway"/>
        </authorList>
    </citation>
    <scope>NUCLEOTIDE SEQUENCE [LARGE SCALE GENOMIC DNA]</scope>
</reference>
<evidence type="ECO:0000313" key="2">
    <source>
        <dbReference type="Proteomes" id="UP001176941"/>
    </source>
</evidence>
<gene>
    <name evidence="1" type="ORF">MRATA1EN1_LOCUS15922</name>
</gene>
<dbReference type="EMBL" id="OX459962">
    <property type="protein sequence ID" value="CAI9166960.1"/>
    <property type="molecule type" value="Genomic_DNA"/>
</dbReference>
<proteinExistence type="predicted"/>